<dbReference type="Proteomes" id="UP000547614">
    <property type="component" value="Unassembled WGS sequence"/>
</dbReference>
<gene>
    <name evidence="1" type="ORF">FHR94_003317</name>
</gene>
<protein>
    <submittedName>
        <fullName evidence="1">Uncharacterized protein</fullName>
    </submittedName>
</protein>
<name>A0A839VA73_9GAMM</name>
<proteinExistence type="predicted"/>
<dbReference type="EMBL" id="JACHXP010000021">
    <property type="protein sequence ID" value="MBB3192041.1"/>
    <property type="molecule type" value="Genomic_DNA"/>
</dbReference>
<evidence type="ECO:0000313" key="1">
    <source>
        <dbReference type="EMBL" id="MBB3192041.1"/>
    </source>
</evidence>
<dbReference type="AlphaFoldDB" id="A0A839VA73"/>
<accession>A0A839VA73</accession>
<evidence type="ECO:0000313" key="2">
    <source>
        <dbReference type="Proteomes" id="UP000547614"/>
    </source>
</evidence>
<organism evidence="1 2">
    <name type="scientific">Halomonas cerina</name>
    <dbReference type="NCBI Taxonomy" id="447424"/>
    <lineage>
        <taxon>Bacteria</taxon>
        <taxon>Pseudomonadati</taxon>
        <taxon>Pseudomonadota</taxon>
        <taxon>Gammaproteobacteria</taxon>
        <taxon>Oceanospirillales</taxon>
        <taxon>Halomonadaceae</taxon>
        <taxon>Halomonas</taxon>
    </lineage>
</organism>
<comment type="caution">
    <text evidence="1">The sequence shown here is derived from an EMBL/GenBank/DDBJ whole genome shotgun (WGS) entry which is preliminary data.</text>
</comment>
<keyword evidence="2" id="KW-1185">Reference proteome</keyword>
<reference evidence="1 2" key="1">
    <citation type="submission" date="2020-08" db="EMBL/GenBank/DDBJ databases">
        <title>Genomic Encyclopedia of Type Strains, Phase III (KMG-III): the genomes of soil and plant-associated and newly described type strains.</title>
        <authorList>
            <person name="Whitman W."/>
        </authorList>
    </citation>
    <scope>NUCLEOTIDE SEQUENCE [LARGE SCALE GENOMIC DNA]</scope>
    <source>
        <strain evidence="1 2">CECT 7282</strain>
    </source>
</reference>
<sequence>MADFPVKWYSHDMEGAPVLMSLELGTVKALLQTILVTGFNQKTVDTLTYDAESGEATAEVSAGHGYSPYQIVEIAGADQSDYNGQWRVVSTTPILVRFKIDTVPESNATGPVTIKTPGAGWTMPFESGDGLRAVFKPDNDAGSQCYFYVDNTDPATADFMDGHDYDSYRGAVLVRGCESVVDIDTRGHEFGDGLITKEVADTTNDTDERRGYRVVADHRAVYINFHDSYHPDASDSQSAILAFGDLVSVRSSHRDAFIILNSPEDTDPPPSFFGDFNQSSFKRISSGLMASERDVPMIFRALVSNTKEVAFRPDPYNPVVEVSDKVTAVAYDSSTGQWVKAGYVPGLAYSLSGPSMEDRVFLELDDTLYLALRHNSGEQPKYKSTAAGEYERPYLSLFNLDSWR</sequence>
<dbReference type="RefSeq" id="WP_183327291.1">
    <property type="nucleotide sequence ID" value="NZ_JACHXP010000021.1"/>
</dbReference>